<dbReference type="EMBL" id="JAXOTW010000004">
    <property type="protein sequence ID" value="MDZ5476413.1"/>
    <property type="molecule type" value="Genomic_DNA"/>
</dbReference>
<dbReference type="AlphaFoldDB" id="A0AAW9J4A1"/>
<sequence>MIKIELNSTILDEHLKYCEFDEKGRRTSLTKKLKKEIENCSNEKIKDLLELLKLNLKTLAIGNPIELNHFKEIVCSKIDSIVQEEQHIEDLKETINKLLITIFHTEYNRFVNANDAQLWGAYAFVEALDISICPYCNSQFIFTLRKKGGKTRPVLDHYFCKSKYPFLAISIYNLIPCCKVCNSDFKGDTEVSLDTVIRPYLDNFHEFVKFKRQLIPESSADYFSTMIGETNDFEIILDFNNIPKDIRHKYENHADLFQIKDIYQFHKKHVKELILKSRIYNDIYSEQLKTSYSKLFNSDENLKQTLIPKDDEINNIILSKLTKDIVLNELPHSIKIKSKL</sequence>
<dbReference type="RefSeq" id="WP_153599256.1">
    <property type="nucleotide sequence ID" value="NZ_JAXOTW010000004.1"/>
</dbReference>
<name>A0AAW9J4A1_BACTU</name>
<organism evidence="1 2">
    <name type="scientific">Bacillus thuringiensis</name>
    <dbReference type="NCBI Taxonomy" id="1428"/>
    <lineage>
        <taxon>Bacteria</taxon>
        <taxon>Bacillati</taxon>
        <taxon>Bacillota</taxon>
        <taxon>Bacilli</taxon>
        <taxon>Bacillales</taxon>
        <taxon>Bacillaceae</taxon>
        <taxon>Bacillus</taxon>
        <taxon>Bacillus cereus group</taxon>
    </lineage>
</organism>
<evidence type="ECO:0008006" key="3">
    <source>
        <dbReference type="Google" id="ProtNLM"/>
    </source>
</evidence>
<gene>
    <name evidence="1" type="ORF">U2F49_08895</name>
</gene>
<accession>A0AAW9J4A1</accession>
<dbReference type="Proteomes" id="UP001292252">
    <property type="component" value="Unassembled WGS sequence"/>
</dbReference>
<proteinExistence type="predicted"/>
<protein>
    <recommendedName>
        <fullName evidence="3">HNH endonuclease</fullName>
    </recommendedName>
</protein>
<dbReference type="Gene3D" id="1.10.30.50">
    <property type="match status" value="1"/>
</dbReference>
<evidence type="ECO:0000313" key="2">
    <source>
        <dbReference type="Proteomes" id="UP001292252"/>
    </source>
</evidence>
<evidence type="ECO:0000313" key="1">
    <source>
        <dbReference type="EMBL" id="MDZ5476413.1"/>
    </source>
</evidence>
<comment type="caution">
    <text evidence="1">The sequence shown here is derived from an EMBL/GenBank/DDBJ whole genome shotgun (WGS) entry which is preliminary data.</text>
</comment>
<reference evidence="1" key="1">
    <citation type="submission" date="2023-12" db="EMBL/GenBank/DDBJ databases">
        <title>Genome sequence of Bacillus thuringiensis strain SS10.</title>
        <authorList>
            <person name="Rouis S."/>
        </authorList>
    </citation>
    <scope>NUCLEOTIDE SEQUENCE</scope>
    <source>
        <strain evidence="1">SS10</strain>
    </source>
</reference>